<protein>
    <submittedName>
        <fullName evidence="3">Kelch repeat-containing protein 3</fullName>
    </submittedName>
</protein>
<evidence type="ECO:0000259" key="2">
    <source>
        <dbReference type="Pfam" id="PF13422"/>
    </source>
</evidence>
<organism evidence="3 4">
    <name type="scientific">Exophiala dermatitidis</name>
    <name type="common">Black yeast-like fungus</name>
    <name type="synonym">Wangiella dermatitidis</name>
    <dbReference type="NCBI Taxonomy" id="5970"/>
    <lineage>
        <taxon>Eukaryota</taxon>
        <taxon>Fungi</taxon>
        <taxon>Dikarya</taxon>
        <taxon>Ascomycota</taxon>
        <taxon>Pezizomycotina</taxon>
        <taxon>Eurotiomycetes</taxon>
        <taxon>Chaetothyriomycetidae</taxon>
        <taxon>Chaetothyriales</taxon>
        <taxon>Herpotrichiellaceae</taxon>
        <taxon>Exophiala</taxon>
    </lineage>
</organism>
<dbReference type="InterPro" id="IPR025183">
    <property type="entry name" value="DUF4110"/>
</dbReference>
<reference evidence="3" key="1">
    <citation type="submission" date="2023-01" db="EMBL/GenBank/DDBJ databases">
        <title>Exophiala dermititidis isolated from Cystic Fibrosis Patient.</title>
        <authorList>
            <person name="Kurbessoian T."/>
            <person name="Crocker A."/>
            <person name="Murante D."/>
            <person name="Hogan D.A."/>
            <person name="Stajich J.E."/>
        </authorList>
    </citation>
    <scope>NUCLEOTIDE SEQUENCE</scope>
    <source>
        <strain evidence="3">Ex8</strain>
    </source>
</reference>
<proteinExistence type="predicted"/>
<dbReference type="EMBL" id="JAJGCB010000026">
    <property type="protein sequence ID" value="KAJ8987256.1"/>
    <property type="molecule type" value="Genomic_DNA"/>
</dbReference>
<dbReference type="InterPro" id="IPR015915">
    <property type="entry name" value="Kelch-typ_b-propeller"/>
</dbReference>
<feature type="compositionally biased region" description="Acidic residues" evidence="1">
    <location>
        <begin position="525"/>
        <end position="551"/>
    </location>
</feature>
<accession>A0AAN6ITX9</accession>
<dbReference type="Gene3D" id="2.120.10.80">
    <property type="entry name" value="Kelch-type beta propeller"/>
    <property type="match status" value="2"/>
</dbReference>
<evidence type="ECO:0000313" key="3">
    <source>
        <dbReference type="EMBL" id="KAJ8987256.1"/>
    </source>
</evidence>
<dbReference type="PANTHER" id="PTHR46063">
    <property type="entry name" value="KELCH DOMAIN-CONTAINING PROTEIN"/>
    <property type="match status" value="1"/>
</dbReference>
<dbReference type="InterPro" id="IPR052588">
    <property type="entry name" value="Kelch_domain_protein"/>
</dbReference>
<feature type="region of interest" description="Disordered" evidence="1">
    <location>
        <begin position="1"/>
        <end position="45"/>
    </location>
</feature>
<sequence>MAKGKKAKSAEAKARTQAKQSKKAAKGEKKSKAKAAALNAADSDADDDVDLDAVLAAYAEEQAKFLKVTEQVCSPPGPRSSSTLVASPSNRNELFLFGGEYHDGSVASFYNDLFVYLIDRGEWHKVSSGNSPLPRSGHAACRGGNTGGIYVSGGEFSSPKQNQFYHYHDFWHLDTDTREWTKLEPRAKGKSPPARSGHRMTYFKNYIVLFGGFQDTSQQTKYLNDTWIYDIKENVWHEMKTPPASQKPDPRSSFSFLPHETGAVLFGGYSRVKATSTSGKQGKGGGGPLVRNVLKPMVHQDTWFLRITPPPADAPSGTAPTLRWERRKRPANAPNPPRAGATMSYHKGRGVAFGGVHDVEESEEGIESEFFNDMFIWNIDRNRFFPLTLRRPKAGGAKKQAVAPRGRDRAKADEEELLRNLAALQTKGSILGADEMEVERAPRDNEPEPEPAKKEYPVRFEMPHPRFNAQLCVQDDILYLFGGTFEKKDVEITFADLYAVDLGKLDGVKELYYTEPANWNVTSQDSDEEMEDEDDEEGDSDMDTDEEDNDQDTSSVGAPSTAATEVTLPPAESEAAVETEPETSAEQDSRPFPRPFESLRDFYARTSEEWQRLVIESKKSRTTTTSTEQSVKELRKAAFEQAEERWWDCREEIRNLEDEQEAAGIGEVISMADRGAESGPGRRR</sequence>
<evidence type="ECO:0000313" key="4">
    <source>
        <dbReference type="Proteomes" id="UP001161757"/>
    </source>
</evidence>
<dbReference type="Pfam" id="PF24681">
    <property type="entry name" value="Kelch_KLHDC2_KLHL20_DRC7"/>
    <property type="match status" value="1"/>
</dbReference>
<dbReference type="Proteomes" id="UP001161757">
    <property type="component" value="Unassembled WGS sequence"/>
</dbReference>
<evidence type="ECO:0000256" key="1">
    <source>
        <dbReference type="SAM" id="MobiDB-lite"/>
    </source>
</evidence>
<dbReference type="SUPFAM" id="SSF117281">
    <property type="entry name" value="Kelch motif"/>
    <property type="match status" value="1"/>
</dbReference>
<feature type="compositionally biased region" description="Basic and acidic residues" evidence="1">
    <location>
        <begin position="587"/>
        <end position="597"/>
    </location>
</feature>
<feature type="region of interest" description="Disordered" evidence="1">
    <location>
        <begin position="519"/>
        <end position="597"/>
    </location>
</feature>
<feature type="compositionally biased region" description="Acidic residues" evidence="1">
    <location>
        <begin position="575"/>
        <end position="585"/>
    </location>
</feature>
<dbReference type="Pfam" id="PF13422">
    <property type="entry name" value="DUF4110"/>
    <property type="match status" value="1"/>
</dbReference>
<comment type="caution">
    <text evidence="3">The sequence shown here is derived from an EMBL/GenBank/DDBJ whole genome shotgun (WGS) entry which is preliminary data.</text>
</comment>
<feature type="domain" description="DUF4110" evidence="2">
    <location>
        <begin position="586"/>
        <end position="676"/>
    </location>
</feature>
<feature type="region of interest" description="Disordered" evidence="1">
    <location>
        <begin position="661"/>
        <end position="684"/>
    </location>
</feature>
<dbReference type="PANTHER" id="PTHR46063:SF1">
    <property type="entry name" value="KELCH DOMAIN-CONTAINING PROTEIN 4"/>
    <property type="match status" value="1"/>
</dbReference>
<dbReference type="AlphaFoldDB" id="A0AAN6ITX9"/>
<name>A0AAN6ITX9_EXODE</name>
<gene>
    <name evidence="3" type="primary">KEL3</name>
    <name evidence="3" type="ORF">HRR80_008630</name>
</gene>